<dbReference type="PANTHER" id="PTHR46144">
    <property type="entry name" value="ZINC FINGER PROTEIN 385B-LIKE"/>
    <property type="match status" value="1"/>
</dbReference>
<evidence type="ECO:0000259" key="8">
    <source>
        <dbReference type="SMART" id="SM00355"/>
    </source>
</evidence>
<keyword evidence="5" id="KW-0862">Zinc</keyword>
<protein>
    <recommendedName>
        <fullName evidence="12">Zinc finger protein 346</fullName>
    </recommendedName>
</protein>
<dbReference type="Proteomes" id="UP001412067">
    <property type="component" value="Unassembled WGS sequence"/>
</dbReference>
<evidence type="ECO:0000256" key="5">
    <source>
        <dbReference type="ARBA" id="ARBA00022833"/>
    </source>
</evidence>
<feature type="region of interest" description="Disordered" evidence="7">
    <location>
        <begin position="267"/>
        <end position="298"/>
    </location>
</feature>
<feature type="domain" description="U1-type" evidence="9">
    <location>
        <begin position="315"/>
        <end position="349"/>
    </location>
</feature>
<dbReference type="Gene3D" id="3.30.160.60">
    <property type="entry name" value="Classic Zinc Finger"/>
    <property type="match status" value="3"/>
</dbReference>
<dbReference type="EMBL" id="JBBWWR010000002">
    <property type="protein sequence ID" value="KAK8970227.1"/>
    <property type="molecule type" value="Genomic_DNA"/>
</dbReference>
<feature type="domain" description="U1-type" evidence="9">
    <location>
        <begin position="228"/>
        <end position="262"/>
    </location>
</feature>
<evidence type="ECO:0000256" key="2">
    <source>
        <dbReference type="ARBA" id="ARBA00022723"/>
    </source>
</evidence>
<evidence type="ECO:0000313" key="11">
    <source>
        <dbReference type="Proteomes" id="UP001412067"/>
    </source>
</evidence>
<evidence type="ECO:0000256" key="3">
    <source>
        <dbReference type="ARBA" id="ARBA00022737"/>
    </source>
</evidence>
<keyword evidence="6" id="KW-0539">Nucleus</keyword>
<dbReference type="PANTHER" id="PTHR46144:SF6">
    <property type="entry name" value="C2H2-TYPE DOMAIN-CONTAINING PROTEIN"/>
    <property type="match status" value="1"/>
</dbReference>
<sequence>MDYGARNSHYAAPPALLQPPPPQQQQQQQLQQQQQQQHQQLAAAAHLYSSYYSTANPNPYPYQILRPEDPSASAIVFTEGGVVQASDPYAGETGFDGQALSYAGYQPFGQAAPYAYPQTIGAASSDEMKRKFKIQFNKLDLESKKQKIIEGGVAAGAVRICAICNVVCNSDKVFASHLAGEKHLLKALGRKSRSMASNLSSHTKKKAHAKVLYPQPFSLSSFIPFKPAQTFICEVCKIDCNSQEILNSHKMGKKHRSKLLKLQQAIAPKPPAPPIDKSTPKPANVEPEKMQPSPSVKEGIQVKKEKILKGGAVKDEIMECVLCDVVCNSKTVYDFHVKGKKHLATVKKRNGVV</sequence>
<feature type="domain" description="U1-type" evidence="9">
    <location>
        <begin position="156"/>
        <end position="190"/>
    </location>
</feature>
<evidence type="ECO:0000256" key="4">
    <source>
        <dbReference type="ARBA" id="ARBA00022771"/>
    </source>
</evidence>
<gene>
    <name evidence="10" type="ORF">KSP40_PGU010919</name>
</gene>
<accession>A0ABR2N162</accession>
<evidence type="ECO:0000256" key="7">
    <source>
        <dbReference type="SAM" id="MobiDB-lite"/>
    </source>
</evidence>
<evidence type="ECO:0000313" key="10">
    <source>
        <dbReference type="EMBL" id="KAK8970227.1"/>
    </source>
</evidence>
<reference evidence="10 11" key="1">
    <citation type="journal article" date="2022" name="Nat. Plants">
        <title>Genomes of leafy and leafless Platanthera orchids illuminate the evolution of mycoheterotrophy.</title>
        <authorList>
            <person name="Li M.H."/>
            <person name="Liu K.W."/>
            <person name="Li Z."/>
            <person name="Lu H.C."/>
            <person name="Ye Q.L."/>
            <person name="Zhang D."/>
            <person name="Wang J.Y."/>
            <person name="Li Y.F."/>
            <person name="Zhong Z.M."/>
            <person name="Liu X."/>
            <person name="Yu X."/>
            <person name="Liu D.K."/>
            <person name="Tu X.D."/>
            <person name="Liu B."/>
            <person name="Hao Y."/>
            <person name="Liao X.Y."/>
            <person name="Jiang Y.T."/>
            <person name="Sun W.H."/>
            <person name="Chen J."/>
            <person name="Chen Y.Q."/>
            <person name="Ai Y."/>
            <person name="Zhai J.W."/>
            <person name="Wu S.S."/>
            <person name="Zhou Z."/>
            <person name="Hsiao Y.Y."/>
            <person name="Wu W.L."/>
            <person name="Chen Y.Y."/>
            <person name="Lin Y.F."/>
            <person name="Hsu J.L."/>
            <person name="Li C.Y."/>
            <person name="Wang Z.W."/>
            <person name="Zhao X."/>
            <person name="Zhong W.Y."/>
            <person name="Ma X.K."/>
            <person name="Ma L."/>
            <person name="Huang J."/>
            <person name="Chen G.Z."/>
            <person name="Huang M.Z."/>
            <person name="Huang L."/>
            <person name="Peng D.H."/>
            <person name="Luo Y.B."/>
            <person name="Zou S.Q."/>
            <person name="Chen S.P."/>
            <person name="Lan S."/>
            <person name="Tsai W.C."/>
            <person name="Van de Peer Y."/>
            <person name="Liu Z.J."/>
        </authorList>
    </citation>
    <scope>NUCLEOTIDE SEQUENCE [LARGE SCALE GENOMIC DNA]</scope>
    <source>
        <strain evidence="10">Lor288</strain>
    </source>
</reference>
<keyword evidence="4" id="KW-0863">Zinc-finger</keyword>
<keyword evidence="11" id="KW-1185">Reference proteome</keyword>
<proteinExistence type="predicted"/>
<organism evidence="10 11">
    <name type="scientific">Platanthera guangdongensis</name>
    <dbReference type="NCBI Taxonomy" id="2320717"/>
    <lineage>
        <taxon>Eukaryota</taxon>
        <taxon>Viridiplantae</taxon>
        <taxon>Streptophyta</taxon>
        <taxon>Embryophyta</taxon>
        <taxon>Tracheophyta</taxon>
        <taxon>Spermatophyta</taxon>
        <taxon>Magnoliopsida</taxon>
        <taxon>Liliopsida</taxon>
        <taxon>Asparagales</taxon>
        <taxon>Orchidaceae</taxon>
        <taxon>Orchidoideae</taxon>
        <taxon>Orchideae</taxon>
        <taxon>Orchidinae</taxon>
        <taxon>Platanthera</taxon>
    </lineage>
</organism>
<feature type="domain" description="C2H2-type" evidence="8">
    <location>
        <begin position="318"/>
        <end position="342"/>
    </location>
</feature>
<dbReference type="InterPro" id="IPR003604">
    <property type="entry name" value="Matrin/U1-like-C_Znf_C2H2"/>
</dbReference>
<dbReference type="SMART" id="SM00451">
    <property type="entry name" value="ZnF_U1"/>
    <property type="match status" value="3"/>
</dbReference>
<feature type="region of interest" description="Disordered" evidence="7">
    <location>
        <begin position="1"/>
        <end position="39"/>
    </location>
</feature>
<dbReference type="Pfam" id="PF12874">
    <property type="entry name" value="zf-met"/>
    <property type="match status" value="3"/>
</dbReference>
<dbReference type="SMART" id="SM00355">
    <property type="entry name" value="ZnF_C2H2"/>
    <property type="match status" value="3"/>
</dbReference>
<evidence type="ECO:0008006" key="12">
    <source>
        <dbReference type="Google" id="ProtNLM"/>
    </source>
</evidence>
<name>A0ABR2N162_9ASPA</name>
<evidence type="ECO:0000256" key="1">
    <source>
        <dbReference type="ARBA" id="ARBA00004123"/>
    </source>
</evidence>
<dbReference type="InterPro" id="IPR051868">
    <property type="entry name" value="ZN346_ZMAT4"/>
</dbReference>
<feature type="compositionally biased region" description="Low complexity" evidence="7">
    <location>
        <begin position="24"/>
        <end position="39"/>
    </location>
</feature>
<feature type="domain" description="C2H2-type" evidence="8">
    <location>
        <begin position="159"/>
        <end position="183"/>
    </location>
</feature>
<dbReference type="InterPro" id="IPR013087">
    <property type="entry name" value="Znf_C2H2_type"/>
</dbReference>
<feature type="domain" description="C2H2-type" evidence="8">
    <location>
        <begin position="231"/>
        <end position="255"/>
    </location>
</feature>
<evidence type="ECO:0000259" key="9">
    <source>
        <dbReference type="SMART" id="SM00451"/>
    </source>
</evidence>
<comment type="subcellular location">
    <subcellularLocation>
        <location evidence="1">Nucleus</location>
    </subcellularLocation>
</comment>
<keyword evidence="3" id="KW-0677">Repeat</keyword>
<comment type="caution">
    <text evidence="10">The sequence shown here is derived from an EMBL/GenBank/DDBJ whole genome shotgun (WGS) entry which is preliminary data.</text>
</comment>
<dbReference type="SUPFAM" id="SSF57667">
    <property type="entry name" value="beta-beta-alpha zinc fingers"/>
    <property type="match status" value="3"/>
</dbReference>
<keyword evidence="2" id="KW-0479">Metal-binding</keyword>
<evidence type="ECO:0000256" key="6">
    <source>
        <dbReference type="ARBA" id="ARBA00023242"/>
    </source>
</evidence>
<dbReference type="InterPro" id="IPR036236">
    <property type="entry name" value="Znf_C2H2_sf"/>
</dbReference>